<keyword evidence="6" id="KW-0539">Nucleus</keyword>
<dbReference type="Gene3D" id="1.20.5.170">
    <property type="match status" value="1"/>
</dbReference>
<evidence type="ECO:0000256" key="6">
    <source>
        <dbReference type="ARBA" id="ARBA00023242"/>
    </source>
</evidence>
<dbReference type="GO" id="GO:0005634">
    <property type="term" value="C:nucleus"/>
    <property type="evidence" value="ECO:0007669"/>
    <property type="project" value="UniProtKB-SubCell"/>
</dbReference>
<organism evidence="10">
    <name type="scientific">Phallusia mammillata</name>
    <dbReference type="NCBI Taxonomy" id="59560"/>
    <lineage>
        <taxon>Eukaryota</taxon>
        <taxon>Metazoa</taxon>
        <taxon>Chordata</taxon>
        <taxon>Tunicata</taxon>
        <taxon>Ascidiacea</taxon>
        <taxon>Phlebobranchia</taxon>
        <taxon>Ascidiidae</taxon>
        <taxon>Phallusia</taxon>
    </lineage>
</organism>
<dbReference type="InterPro" id="IPR046347">
    <property type="entry name" value="bZIP_sf"/>
</dbReference>
<dbReference type="SUPFAM" id="SSF57959">
    <property type="entry name" value="Leucine zipper domain"/>
    <property type="match status" value="1"/>
</dbReference>
<dbReference type="CDD" id="cd14686">
    <property type="entry name" value="bZIP"/>
    <property type="match status" value="1"/>
</dbReference>
<dbReference type="GO" id="GO:0000977">
    <property type="term" value="F:RNA polymerase II transcription regulatory region sequence-specific DNA binding"/>
    <property type="evidence" value="ECO:0007669"/>
    <property type="project" value="TreeGrafter"/>
</dbReference>
<keyword evidence="4" id="KW-0238">DNA-binding</keyword>
<reference evidence="10" key="1">
    <citation type="submission" date="2020-04" db="EMBL/GenBank/DDBJ databases">
        <authorList>
            <person name="Neveu A P."/>
        </authorList>
    </citation>
    <scope>NUCLEOTIDE SEQUENCE</scope>
    <source>
        <tissue evidence="10">Whole embryo</tissue>
    </source>
</reference>
<dbReference type="GO" id="GO:0001228">
    <property type="term" value="F:DNA-binding transcription activator activity, RNA polymerase II-specific"/>
    <property type="evidence" value="ECO:0007669"/>
    <property type="project" value="TreeGrafter"/>
</dbReference>
<evidence type="ECO:0000256" key="8">
    <source>
        <dbReference type="SAM" id="MobiDB-lite"/>
    </source>
</evidence>
<dbReference type="Pfam" id="PF07716">
    <property type="entry name" value="bZIP_2"/>
    <property type="match status" value="1"/>
</dbReference>
<keyword evidence="3" id="KW-0805">Transcription regulation</keyword>
<comment type="subcellular location">
    <subcellularLocation>
        <location evidence="1">Nucleus</location>
    </subcellularLocation>
</comment>
<evidence type="ECO:0000256" key="1">
    <source>
        <dbReference type="ARBA" id="ARBA00004123"/>
    </source>
</evidence>
<evidence type="ECO:0000256" key="7">
    <source>
        <dbReference type="SAM" id="Coils"/>
    </source>
</evidence>
<dbReference type="InterPro" id="IPR004827">
    <property type="entry name" value="bZIP"/>
</dbReference>
<evidence type="ECO:0000256" key="3">
    <source>
        <dbReference type="ARBA" id="ARBA00023015"/>
    </source>
</evidence>
<name>A0A6F9D6G7_9ASCI</name>
<dbReference type="PANTHER" id="PTHR13044:SF14">
    <property type="entry name" value="CRYPTOCEPHAL, ISOFORM A"/>
    <property type="match status" value="1"/>
</dbReference>
<dbReference type="AlphaFoldDB" id="A0A6F9D6G7"/>
<feature type="coiled-coil region" evidence="7">
    <location>
        <begin position="402"/>
        <end position="452"/>
    </location>
</feature>
<comment type="similarity">
    <text evidence="2">Belongs to the bZIP family.</text>
</comment>
<evidence type="ECO:0000256" key="5">
    <source>
        <dbReference type="ARBA" id="ARBA00023163"/>
    </source>
</evidence>
<proteinExistence type="evidence at transcript level"/>
<protein>
    <submittedName>
        <fullName evidence="10">Orphan bZip-2 transcription factor protein</fullName>
    </submittedName>
</protein>
<evidence type="ECO:0000313" key="10">
    <source>
        <dbReference type="EMBL" id="CAB3224146.1"/>
    </source>
</evidence>
<feature type="compositionally biased region" description="Basic and acidic residues" evidence="8">
    <location>
        <begin position="1"/>
        <end position="13"/>
    </location>
</feature>
<evidence type="ECO:0000256" key="4">
    <source>
        <dbReference type="ARBA" id="ARBA00023125"/>
    </source>
</evidence>
<feature type="region of interest" description="Disordered" evidence="8">
    <location>
        <begin position="1"/>
        <end position="21"/>
    </location>
</feature>
<evidence type="ECO:0000259" key="9">
    <source>
        <dbReference type="PROSITE" id="PS50217"/>
    </source>
</evidence>
<dbReference type="PANTHER" id="PTHR13044">
    <property type="entry name" value="ACTIVATING TRANSCRIPTION FACTOR ATF 4/5"/>
    <property type="match status" value="1"/>
</dbReference>
<dbReference type="SMART" id="SM00338">
    <property type="entry name" value="BRLZ"/>
    <property type="match status" value="1"/>
</dbReference>
<dbReference type="PROSITE" id="PS50217">
    <property type="entry name" value="BZIP"/>
    <property type="match status" value="1"/>
</dbReference>
<keyword evidence="5" id="KW-0804">Transcription</keyword>
<dbReference type="EMBL" id="LR783135">
    <property type="protein sequence ID" value="CAB3224146.1"/>
    <property type="molecule type" value="mRNA"/>
</dbReference>
<sequence length="460" mass="51164">MVHMLHVYDEEPGKQPLSNNSQIANEYSFPSVQSTPAEEYLQLQSCDAKSNMHTDDNKTSYTHDAFNYAMQTDYSPEPCTPMEADSSEFPSGNFCNLNTRSNTTVEQILFSPPKVEHQCPTVEQINPMEVLFGPPKVARQYSISSVMEVIANDAINGANTNTPQLVKTPSAITQPINIKKNVQMGTYDERRATPTTCRVSNTQPSSDLPYACSPAHSNSPMPIPFTGYRNLPDTPQSLQFEVQSNASNSFNENNNVGSFGSTTDNANQAFRTTCHGIQETTNRLQTNTGNWWGALGSQFGSAPTFETALPVHNKLTNVSSCPDFDTNNEVFGDGSDVFQQSPQYSGRAMSASSPRPFSGSGFDFQATASGFELQEVTPEAVTNDISDDIYSQVDRADRRRIRNNLACRASRHRRKLRKINNERLAAGLETQNQELRERIRQLESECQVTRDTVLRRMSET</sequence>
<feature type="domain" description="BZIP" evidence="9">
    <location>
        <begin position="393"/>
        <end position="445"/>
    </location>
</feature>
<evidence type="ECO:0000256" key="2">
    <source>
        <dbReference type="ARBA" id="ARBA00007163"/>
    </source>
</evidence>
<accession>A0A6F9D6G7</accession>
<dbReference type="GO" id="GO:0042981">
    <property type="term" value="P:regulation of apoptotic process"/>
    <property type="evidence" value="ECO:0007669"/>
    <property type="project" value="UniProtKB-ARBA"/>
</dbReference>
<keyword evidence="7" id="KW-0175">Coiled coil</keyword>
<gene>
    <name evidence="10" type="primary">Atf5-002</name>
</gene>